<dbReference type="HOGENOM" id="CLU_1838689_0_0_1"/>
<reference evidence="1" key="2">
    <citation type="submission" date="2015-06" db="UniProtKB">
        <authorList>
            <consortium name="EnsemblPlants"/>
        </authorList>
    </citation>
    <scope>IDENTIFICATION</scope>
    <source>
        <strain evidence="1">DM1-3 516 R44</strain>
    </source>
</reference>
<dbReference type="PaxDb" id="4113-PGSC0003DMT400018756"/>
<sequence length="140" mass="15507">MPMLSVKPSSQIVSRDLVLFETYLKITMPLKEPLGAWGDKHLTVEGIMEHASKCIVTCKWFKVVQPIVVVQGYNDDLLLPETIGEEHAISIVIAVNLEDKVLIENGSIVMTQPRPNVDAYTNVTQLVSGPGKINITERPL</sequence>
<accession>M1AB36</accession>
<evidence type="ECO:0000313" key="1">
    <source>
        <dbReference type="EnsemblPlants" id="PGSC0003DMT400018756"/>
    </source>
</evidence>
<dbReference type="InParanoid" id="M1AB36"/>
<name>M1AB36_SOLTU</name>
<reference evidence="2" key="1">
    <citation type="journal article" date="2011" name="Nature">
        <title>Genome sequence and analysis of the tuber crop potato.</title>
        <authorList>
            <consortium name="The Potato Genome Sequencing Consortium"/>
        </authorList>
    </citation>
    <scope>NUCLEOTIDE SEQUENCE [LARGE SCALE GENOMIC DNA]</scope>
    <source>
        <strain evidence="2">cv. DM1-3 516 R44</strain>
    </source>
</reference>
<proteinExistence type="predicted"/>
<dbReference type="Gramene" id="PGSC0003DMT400018756">
    <property type="protein sequence ID" value="PGSC0003DMT400018756"/>
    <property type="gene ID" value="PGSC0003DMG400007269"/>
</dbReference>
<evidence type="ECO:0000313" key="2">
    <source>
        <dbReference type="Proteomes" id="UP000011115"/>
    </source>
</evidence>
<dbReference type="EnsemblPlants" id="PGSC0003DMT400018756">
    <property type="protein sequence ID" value="PGSC0003DMT400018756"/>
    <property type="gene ID" value="PGSC0003DMG400007269"/>
</dbReference>
<dbReference type="Proteomes" id="UP000011115">
    <property type="component" value="Unassembled WGS sequence"/>
</dbReference>
<keyword evidence="2" id="KW-1185">Reference proteome</keyword>
<organism evidence="1 2">
    <name type="scientific">Solanum tuberosum</name>
    <name type="common">Potato</name>
    <dbReference type="NCBI Taxonomy" id="4113"/>
    <lineage>
        <taxon>Eukaryota</taxon>
        <taxon>Viridiplantae</taxon>
        <taxon>Streptophyta</taxon>
        <taxon>Embryophyta</taxon>
        <taxon>Tracheophyta</taxon>
        <taxon>Spermatophyta</taxon>
        <taxon>Magnoliopsida</taxon>
        <taxon>eudicotyledons</taxon>
        <taxon>Gunneridae</taxon>
        <taxon>Pentapetalae</taxon>
        <taxon>asterids</taxon>
        <taxon>lamiids</taxon>
        <taxon>Solanales</taxon>
        <taxon>Solanaceae</taxon>
        <taxon>Solanoideae</taxon>
        <taxon>Solaneae</taxon>
        <taxon>Solanum</taxon>
    </lineage>
</organism>
<protein>
    <submittedName>
        <fullName evidence="1">Beta-galactosidase</fullName>
    </submittedName>
</protein>
<dbReference type="AlphaFoldDB" id="M1AB36"/>